<dbReference type="SMART" id="SM00225">
    <property type="entry name" value="BTB"/>
    <property type="match status" value="1"/>
</dbReference>
<dbReference type="GO" id="GO:0005251">
    <property type="term" value="F:delayed rectifier potassium channel activity"/>
    <property type="evidence" value="ECO:0007669"/>
    <property type="project" value="TreeGrafter"/>
</dbReference>
<dbReference type="SUPFAM" id="SSF81324">
    <property type="entry name" value="Voltage-gated potassium channels"/>
    <property type="match status" value="1"/>
</dbReference>
<dbReference type="FunFam" id="1.10.287.70:FF:000028">
    <property type="entry name" value="potassium voltage-gated channel subfamily D member 3"/>
    <property type="match status" value="1"/>
</dbReference>
<evidence type="ECO:0000256" key="1">
    <source>
        <dbReference type="ARBA" id="ARBA00004141"/>
    </source>
</evidence>
<proteinExistence type="predicted"/>
<dbReference type="GO" id="GO:0008076">
    <property type="term" value="C:voltage-gated potassium channel complex"/>
    <property type="evidence" value="ECO:0007669"/>
    <property type="project" value="InterPro"/>
</dbReference>
<feature type="transmembrane region" description="Helical" evidence="13">
    <location>
        <begin position="311"/>
        <end position="331"/>
    </location>
</feature>
<keyword evidence="15" id="KW-1185">Reference proteome</keyword>
<comment type="subcellular location">
    <subcellularLocation>
        <location evidence="1">Membrane</location>
        <topology evidence="1">Multi-pass membrane protein</topology>
    </subcellularLocation>
</comment>
<feature type="domain" description="BTB" evidence="14">
    <location>
        <begin position="124"/>
        <end position="218"/>
    </location>
</feature>
<dbReference type="InterPro" id="IPR003972">
    <property type="entry name" value="K_chnl_volt-dep_Kv1"/>
</dbReference>
<evidence type="ECO:0000256" key="9">
    <source>
        <dbReference type="ARBA" id="ARBA00023065"/>
    </source>
</evidence>
<feature type="region of interest" description="Disordered" evidence="12">
    <location>
        <begin position="1"/>
        <end position="26"/>
    </location>
</feature>
<dbReference type="Gene3D" id="1.20.120.350">
    <property type="entry name" value="Voltage-gated potassium channels. Chain C"/>
    <property type="match status" value="1"/>
</dbReference>
<keyword evidence="5" id="KW-0631">Potassium channel</keyword>
<keyword evidence="7" id="KW-0630">Potassium</keyword>
<keyword evidence="11" id="KW-0407">Ion channel</keyword>
<dbReference type="SUPFAM" id="SSF54695">
    <property type="entry name" value="POZ domain"/>
    <property type="match status" value="1"/>
</dbReference>
<feature type="transmembrane region" description="Helical" evidence="13">
    <location>
        <begin position="343"/>
        <end position="365"/>
    </location>
</feature>
<feature type="transmembrane region" description="Helical" evidence="13">
    <location>
        <begin position="386"/>
        <end position="407"/>
    </location>
</feature>
<evidence type="ECO:0000256" key="11">
    <source>
        <dbReference type="ARBA" id="ARBA00023303"/>
    </source>
</evidence>
<evidence type="ECO:0000256" key="7">
    <source>
        <dbReference type="ARBA" id="ARBA00022958"/>
    </source>
</evidence>
<evidence type="ECO:0000259" key="14">
    <source>
        <dbReference type="SMART" id="SM00225"/>
    </source>
</evidence>
<dbReference type="Gene3D" id="1.10.287.70">
    <property type="match status" value="1"/>
</dbReference>
<gene>
    <name evidence="16" type="primary">LOC106073679</name>
</gene>
<evidence type="ECO:0000256" key="10">
    <source>
        <dbReference type="ARBA" id="ARBA00023136"/>
    </source>
</evidence>
<dbReference type="InterPro" id="IPR003131">
    <property type="entry name" value="T1-type_BTB"/>
</dbReference>
<dbReference type="Gene3D" id="3.30.710.10">
    <property type="entry name" value="Potassium Channel Kv1.1, Chain A"/>
    <property type="match status" value="1"/>
</dbReference>
<evidence type="ECO:0000256" key="5">
    <source>
        <dbReference type="ARBA" id="ARBA00022826"/>
    </source>
</evidence>
<dbReference type="InterPro" id="IPR011333">
    <property type="entry name" value="SKP1/BTB/POZ_sf"/>
</dbReference>
<keyword evidence="4 13" id="KW-0812">Transmembrane</keyword>
<evidence type="ECO:0000256" key="2">
    <source>
        <dbReference type="ARBA" id="ARBA00022448"/>
    </source>
</evidence>
<evidence type="ECO:0000313" key="15">
    <source>
        <dbReference type="Proteomes" id="UP001165740"/>
    </source>
</evidence>
<dbReference type="PRINTS" id="PR01496">
    <property type="entry name" value="SHAKERCHANEL"/>
</dbReference>
<dbReference type="PRINTS" id="PR00169">
    <property type="entry name" value="KCHANNEL"/>
</dbReference>
<evidence type="ECO:0000256" key="13">
    <source>
        <dbReference type="SAM" id="Phobius"/>
    </source>
</evidence>
<keyword evidence="10 13" id="KW-0472">Membrane</keyword>
<dbReference type="PANTHER" id="PTHR11537">
    <property type="entry name" value="VOLTAGE-GATED POTASSIUM CHANNEL"/>
    <property type="match status" value="1"/>
</dbReference>
<dbReference type="PRINTS" id="PR01491">
    <property type="entry name" value="KVCHANNEL"/>
</dbReference>
<dbReference type="InterPro" id="IPR005821">
    <property type="entry name" value="Ion_trans_dom"/>
</dbReference>
<feature type="transmembrane region" description="Helical" evidence="13">
    <location>
        <begin position="419"/>
        <end position="440"/>
    </location>
</feature>
<dbReference type="InterPro" id="IPR028325">
    <property type="entry name" value="VG_K_chnl"/>
</dbReference>
<sequence>MNFVSQLSLGTPRHDNNQTPNLSRRHTYGDVKWQVKMLKSQKDASELIPYQEQRRRFSLPKTLESSFDLQNLSEEEEPSTSRPLIAIKNFLRVDENENERASSYGKSLLEDLPEEHNCRSLGCERVVINVSGLPFETQVRTLNRFPETLLGNPEKRKQFWDEKRNEYFLDRHRPSFQAILYYYQSGGRLKKPLEVPIDIFLSELYFYELGDKAIDGFKCNEGFIMTNDNAKQLLPKTKWAKSIFLVMEYPNHSRTSKVYAMISVFMILTSVVTFCVETLPQLKDLECRNISSIDSWANTTYQQVIHLSSPLFIIETCCVLFFSTELVLRFFVTPGKVKFLKTLINWIDLASIAPFFLLLGSNLMSGHCGDKHKGAIYFVELNNPDCMFMSIPDAFWWAIVTMTTVGYGDYVPVGTLGKLIGGLCVLSGVLVIALPVPVIVANFNNYYRHYTVLRQSEMDVITKEDVSKPSTQVIHLLGIPRFLRSECDRRTDRQTDILHKPNSGCSPYGGPLKKVGFISNEITSLLMNTNTYTLHK</sequence>
<evidence type="ECO:0000256" key="8">
    <source>
        <dbReference type="ARBA" id="ARBA00022989"/>
    </source>
</evidence>
<dbReference type="RefSeq" id="XP_055882595.1">
    <property type="nucleotide sequence ID" value="XM_056026620.1"/>
</dbReference>
<dbReference type="Proteomes" id="UP001165740">
    <property type="component" value="Chromosome 4"/>
</dbReference>
<name>A0A9W3A5W4_BIOGL</name>
<evidence type="ECO:0000313" key="16">
    <source>
        <dbReference type="RefSeq" id="XP_055882595.1"/>
    </source>
</evidence>
<dbReference type="FunFam" id="3.30.710.10:FF:000053">
    <property type="entry name" value="potassium voltage-gated channel subfamily A member 4"/>
    <property type="match status" value="1"/>
</dbReference>
<evidence type="ECO:0000256" key="12">
    <source>
        <dbReference type="SAM" id="MobiDB-lite"/>
    </source>
</evidence>
<organism evidence="15 16">
    <name type="scientific">Biomphalaria glabrata</name>
    <name type="common">Bloodfluke planorb</name>
    <name type="synonym">Freshwater snail</name>
    <dbReference type="NCBI Taxonomy" id="6526"/>
    <lineage>
        <taxon>Eukaryota</taxon>
        <taxon>Metazoa</taxon>
        <taxon>Spiralia</taxon>
        <taxon>Lophotrochozoa</taxon>
        <taxon>Mollusca</taxon>
        <taxon>Gastropoda</taxon>
        <taxon>Heterobranchia</taxon>
        <taxon>Euthyneura</taxon>
        <taxon>Panpulmonata</taxon>
        <taxon>Hygrophila</taxon>
        <taxon>Lymnaeoidea</taxon>
        <taxon>Planorbidae</taxon>
        <taxon>Biomphalaria</taxon>
    </lineage>
</organism>
<keyword evidence="9" id="KW-0406">Ion transport</keyword>
<dbReference type="InterPro" id="IPR000210">
    <property type="entry name" value="BTB/POZ_dom"/>
</dbReference>
<dbReference type="GeneID" id="106073679"/>
<evidence type="ECO:0000256" key="3">
    <source>
        <dbReference type="ARBA" id="ARBA00022538"/>
    </source>
</evidence>
<evidence type="ECO:0000256" key="4">
    <source>
        <dbReference type="ARBA" id="ARBA00022692"/>
    </source>
</evidence>
<reference evidence="16" key="1">
    <citation type="submission" date="2025-08" db="UniProtKB">
        <authorList>
            <consortium name="RefSeq"/>
        </authorList>
    </citation>
    <scope>IDENTIFICATION</scope>
</reference>
<feature type="transmembrane region" description="Helical" evidence="13">
    <location>
        <begin position="258"/>
        <end position="279"/>
    </location>
</feature>
<dbReference type="InterPro" id="IPR003968">
    <property type="entry name" value="K_chnl_volt-dep_Kv"/>
</dbReference>
<dbReference type="Pfam" id="PF02214">
    <property type="entry name" value="BTB_2"/>
    <property type="match status" value="1"/>
</dbReference>
<keyword evidence="8 13" id="KW-1133">Transmembrane helix</keyword>
<evidence type="ECO:0000256" key="6">
    <source>
        <dbReference type="ARBA" id="ARBA00022882"/>
    </source>
</evidence>
<protein>
    <submittedName>
        <fullName evidence="16">Potassium voltage-gated channel subfamily A member 2-like isoform X4</fullName>
    </submittedName>
</protein>
<dbReference type="GO" id="GO:0051260">
    <property type="term" value="P:protein homooligomerization"/>
    <property type="evidence" value="ECO:0007669"/>
    <property type="project" value="InterPro"/>
</dbReference>
<dbReference type="AlphaFoldDB" id="A0A9W3A5W4"/>
<keyword evidence="3" id="KW-0633">Potassium transport</keyword>
<accession>A0A9W3A5W4</accession>
<dbReference type="Pfam" id="PF00520">
    <property type="entry name" value="Ion_trans"/>
    <property type="match status" value="2"/>
</dbReference>
<keyword evidence="6" id="KW-0851">Voltage-gated channel</keyword>
<dbReference type="PANTHER" id="PTHR11537:SF113">
    <property type="entry name" value="POTASSIUM VOLTAGE-GATED CHANNEL PROTEIN SHAKER"/>
    <property type="match status" value="1"/>
</dbReference>
<dbReference type="GO" id="GO:0001508">
    <property type="term" value="P:action potential"/>
    <property type="evidence" value="ECO:0007669"/>
    <property type="project" value="TreeGrafter"/>
</dbReference>
<dbReference type="InterPro" id="IPR027359">
    <property type="entry name" value="Volt_channel_dom_sf"/>
</dbReference>
<keyword evidence="2" id="KW-0813">Transport</keyword>